<dbReference type="InterPro" id="IPR029026">
    <property type="entry name" value="tRNA_m1G_MTases_N"/>
</dbReference>
<keyword evidence="1" id="KW-0820">tRNA-binding</keyword>
<sequence>MDLLVFCSARSRLPSSLRFLKFTPLFVEHATVKKKKAVVVLDNLRSVYNVGSIFRTANAVGIEKIYLCGTTPTPLDKKGELRKDFAKVALGAEDTVKWEYIESTFECVKKLKKEKYFIIAFEQDEKGVDYKEVSVNGKEMVAFVIGAEVIGISNDVLTQSDIIAEIPMLGTKESLNVTIAFGVAVYRILVV</sequence>
<keyword evidence="2 8" id="KW-0489">Methyltransferase</keyword>
<evidence type="ECO:0000256" key="1">
    <source>
        <dbReference type="ARBA" id="ARBA00022555"/>
    </source>
</evidence>
<accession>A0A2M7Q4X1</accession>
<name>A0A2M7Q4X1_9BACT</name>
<gene>
    <name evidence="8" type="ORF">COY98_02010</name>
</gene>
<evidence type="ECO:0000313" key="8">
    <source>
        <dbReference type="EMBL" id="PIY58481.1"/>
    </source>
</evidence>
<keyword evidence="3 8" id="KW-0808">Transferase</keyword>
<dbReference type="InterPro" id="IPR001537">
    <property type="entry name" value="SpoU_MeTrfase"/>
</dbReference>
<evidence type="ECO:0000259" key="7">
    <source>
        <dbReference type="Pfam" id="PF00588"/>
    </source>
</evidence>
<dbReference type="InterPro" id="IPR029028">
    <property type="entry name" value="Alpha/beta_knot_MTases"/>
</dbReference>
<dbReference type="EMBL" id="PFKX01000040">
    <property type="protein sequence ID" value="PIY58481.1"/>
    <property type="molecule type" value="Genomic_DNA"/>
</dbReference>
<dbReference type="GO" id="GO:0008173">
    <property type="term" value="F:RNA methyltransferase activity"/>
    <property type="evidence" value="ECO:0007669"/>
    <property type="project" value="InterPro"/>
</dbReference>
<comment type="caution">
    <text evidence="8">The sequence shown here is derived from an EMBL/GenBank/DDBJ whole genome shotgun (WGS) entry which is preliminary data.</text>
</comment>
<evidence type="ECO:0000313" key="9">
    <source>
        <dbReference type="Proteomes" id="UP000230732"/>
    </source>
</evidence>
<dbReference type="Pfam" id="PF00588">
    <property type="entry name" value="SpoU_methylase"/>
    <property type="match status" value="1"/>
</dbReference>
<evidence type="ECO:0000256" key="4">
    <source>
        <dbReference type="ARBA" id="ARBA00022691"/>
    </source>
</evidence>
<evidence type="ECO:0000256" key="2">
    <source>
        <dbReference type="ARBA" id="ARBA00022603"/>
    </source>
</evidence>
<proteinExistence type="predicted"/>
<dbReference type="Proteomes" id="UP000230732">
    <property type="component" value="Unassembled WGS sequence"/>
</dbReference>
<dbReference type="PANTHER" id="PTHR43453:SF1">
    <property type="entry name" value="TRNA_RRNA METHYLTRANSFERASE SPOU TYPE DOMAIN-CONTAINING PROTEIN"/>
    <property type="match status" value="1"/>
</dbReference>
<keyword evidence="5" id="KW-0819">tRNA processing</keyword>
<keyword evidence="4" id="KW-0949">S-adenosyl-L-methionine</keyword>
<protein>
    <submittedName>
        <fullName evidence="8">RNA methyltransferase</fullName>
    </submittedName>
</protein>
<dbReference type="SUPFAM" id="SSF75217">
    <property type="entry name" value="alpha/beta knot"/>
    <property type="match status" value="1"/>
</dbReference>
<dbReference type="InterPro" id="IPR033671">
    <property type="entry name" value="TrmH"/>
</dbReference>
<keyword evidence="6" id="KW-0694">RNA-binding</keyword>
<evidence type="ECO:0000256" key="5">
    <source>
        <dbReference type="ARBA" id="ARBA00022694"/>
    </source>
</evidence>
<evidence type="ECO:0000256" key="3">
    <source>
        <dbReference type="ARBA" id="ARBA00022679"/>
    </source>
</evidence>
<dbReference type="AlphaFoldDB" id="A0A2M7Q4X1"/>
<organism evidence="8 9">
    <name type="scientific">Candidatus Yonathbacteria bacterium CG_4_10_14_0_8_um_filter_43_17</name>
    <dbReference type="NCBI Taxonomy" id="1975099"/>
    <lineage>
        <taxon>Bacteria</taxon>
        <taxon>Candidatus Yonathiibacteriota</taxon>
    </lineage>
</organism>
<reference evidence="9" key="1">
    <citation type="submission" date="2017-09" db="EMBL/GenBank/DDBJ databases">
        <title>Depth-based differentiation of microbial function through sediment-hosted aquifers and enrichment of novel symbionts in the deep terrestrial subsurface.</title>
        <authorList>
            <person name="Probst A.J."/>
            <person name="Ladd B."/>
            <person name="Jarett J.K."/>
            <person name="Geller-Mcgrath D.E."/>
            <person name="Sieber C.M.K."/>
            <person name="Emerson J.B."/>
            <person name="Anantharaman K."/>
            <person name="Thomas B.C."/>
            <person name="Malmstrom R."/>
            <person name="Stieglmeier M."/>
            <person name="Klingl A."/>
            <person name="Woyke T."/>
            <person name="Ryan C.M."/>
            <person name="Banfield J.F."/>
        </authorList>
    </citation>
    <scope>NUCLEOTIDE SEQUENCE [LARGE SCALE GENOMIC DNA]</scope>
</reference>
<feature type="domain" description="tRNA/rRNA methyltransferase SpoU type" evidence="7">
    <location>
        <begin position="37"/>
        <end position="186"/>
    </location>
</feature>
<dbReference type="PANTHER" id="PTHR43453">
    <property type="entry name" value="RRNA METHYLASE-LIKE"/>
    <property type="match status" value="1"/>
</dbReference>
<dbReference type="GO" id="GO:0000049">
    <property type="term" value="F:tRNA binding"/>
    <property type="evidence" value="ECO:0007669"/>
    <property type="project" value="UniProtKB-KW"/>
</dbReference>
<evidence type="ECO:0000256" key="6">
    <source>
        <dbReference type="ARBA" id="ARBA00022884"/>
    </source>
</evidence>
<dbReference type="GO" id="GO:0002938">
    <property type="term" value="P:tRNA guanine ribose methylation"/>
    <property type="evidence" value="ECO:0007669"/>
    <property type="project" value="TreeGrafter"/>
</dbReference>
<dbReference type="Gene3D" id="3.40.1280.10">
    <property type="match status" value="1"/>
</dbReference>